<dbReference type="InterPro" id="IPR050700">
    <property type="entry name" value="YIM1/Zinc_Alcohol_DH_Fams"/>
</dbReference>
<evidence type="ECO:0000313" key="1">
    <source>
        <dbReference type="Proteomes" id="UP000095283"/>
    </source>
</evidence>
<dbReference type="Gene3D" id="3.40.50.720">
    <property type="entry name" value="NAD(P)-binding Rossmann-like Domain"/>
    <property type="match status" value="1"/>
</dbReference>
<dbReference type="WBParaSite" id="Hba_20019">
    <property type="protein sequence ID" value="Hba_20019"/>
    <property type="gene ID" value="Hba_20019"/>
</dbReference>
<evidence type="ECO:0000313" key="2">
    <source>
        <dbReference type="WBParaSite" id="Hba_20019"/>
    </source>
</evidence>
<dbReference type="Gene3D" id="3.90.180.10">
    <property type="entry name" value="Medium-chain alcohol dehydrogenases, catalytic domain"/>
    <property type="match status" value="1"/>
</dbReference>
<organism evidence="1 2">
    <name type="scientific">Heterorhabditis bacteriophora</name>
    <name type="common">Entomopathogenic nematode worm</name>
    <dbReference type="NCBI Taxonomy" id="37862"/>
    <lineage>
        <taxon>Eukaryota</taxon>
        <taxon>Metazoa</taxon>
        <taxon>Ecdysozoa</taxon>
        <taxon>Nematoda</taxon>
        <taxon>Chromadorea</taxon>
        <taxon>Rhabditida</taxon>
        <taxon>Rhabditina</taxon>
        <taxon>Rhabditomorpha</taxon>
        <taxon>Strongyloidea</taxon>
        <taxon>Heterorhabditidae</taxon>
        <taxon>Heterorhabditis</taxon>
    </lineage>
</organism>
<accession>A0A1I7XRQ6</accession>
<dbReference type="Proteomes" id="UP000095283">
    <property type="component" value="Unplaced"/>
</dbReference>
<dbReference type="PANTHER" id="PTHR11695">
    <property type="entry name" value="ALCOHOL DEHYDROGENASE RELATED"/>
    <property type="match status" value="1"/>
</dbReference>
<protein>
    <submittedName>
        <fullName evidence="2">ADH_zinc_N domain-containing protein</fullName>
    </submittedName>
</protein>
<keyword evidence="1" id="KW-1185">Reference proteome</keyword>
<dbReference type="Pfam" id="PF13602">
    <property type="entry name" value="ADH_zinc_N_2"/>
    <property type="match status" value="1"/>
</dbReference>
<proteinExistence type="predicted"/>
<dbReference type="GO" id="GO:0005739">
    <property type="term" value="C:mitochondrion"/>
    <property type="evidence" value="ECO:0007669"/>
    <property type="project" value="TreeGrafter"/>
</dbReference>
<sequence>MGVWRNSVHVSVVSPLLRDTDQYGLIPGLLSTAGKYVNRSYESALRGRWFSYAFFVPNQECLQQLSRFADEKKIKPIIDKVFHFNELPAAYEKVSCLHGRGKTILTLE</sequence>
<reference evidence="2" key="1">
    <citation type="submission" date="2016-11" db="UniProtKB">
        <authorList>
            <consortium name="WormBaseParasite"/>
        </authorList>
    </citation>
    <scope>IDENTIFICATION</scope>
</reference>
<dbReference type="PANTHER" id="PTHR11695:SF294">
    <property type="entry name" value="RETICULON-4-INTERACTING PROTEIN 1, MITOCHONDRIAL"/>
    <property type="match status" value="1"/>
</dbReference>
<name>A0A1I7XRQ6_HETBA</name>
<dbReference type="AlphaFoldDB" id="A0A1I7XRQ6"/>